<keyword evidence="3" id="KW-1185">Reference proteome</keyword>
<sequence length="149" mass="15041">MECADSVTMRAQSAARSNGKAARIDRTPDMVPSVNAASQAASSISSKYPSPGPIVWTRQFSCPQRAETAAKASVMAAASAMSALIPTASGAPAPRSLSTAASSAALPLATTATLAPSAARVSVMAKPMPLLPPVTTAFDPVKPRSTAPF</sequence>
<dbReference type="Proteomes" id="UP000267289">
    <property type="component" value="Unassembled WGS sequence"/>
</dbReference>
<evidence type="ECO:0000313" key="3">
    <source>
        <dbReference type="Proteomes" id="UP000267289"/>
    </source>
</evidence>
<evidence type="ECO:0000256" key="1">
    <source>
        <dbReference type="SAM" id="MobiDB-lite"/>
    </source>
</evidence>
<feature type="region of interest" description="Disordered" evidence="1">
    <location>
        <begin position="1"/>
        <end position="22"/>
    </location>
</feature>
<accession>A0A498PWX6</accession>
<gene>
    <name evidence="2" type="ORF">LAUMK13_01339</name>
</gene>
<dbReference type="AlphaFoldDB" id="A0A498PWX6"/>
<organism evidence="2 3">
    <name type="scientific">Mycobacterium innocens</name>
    <dbReference type="NCBI Taxonomy" id="2341083"/>
    <lineage>
        <taxon>Bacteria</taxon>
        <taxon>Bacillati</taxon>
        <taxon>Actinomycetota</taxon>
        <taxon>Actinomycetes</taxon>
        <taxon>Mycobacteriales</taxon>
        <taxon>Mycobacteriaceae</taxon>
        <taxon>Mycobacterium</taxon>
    </lineage>
</organism>
<evidence type="ECO:0000313" key="2">
    <source>
        <dbReference type="EMBL" id="VBA36803.1"/>
    </source>
</evidence>
<name>A0A498PWX6_9MYCO</name>
<protein>
    <submittedName>
        <fullName evidence="2">Uncharacterized protein</fullName>
    </submittedName>
</protein>
<reference evidence="2 3" key="1">
    <citation type="submission" date="2018-09" db="EMBL/GenBank/DDBJ databases">
        <authorList>
            <person name="Tagini F."/>
        </authorList>
    </citation>
    <scope>NUCLEOTIDE SEQUENCE [LARGE SCALE GENOMIC DNA]</scope>
    <source>
        <strain evidence="2 3">MK13</strain>
    </source>
</reference>
<proteinExistence type="predicted"/>
<dbReference type="EMBL" id="UPHQ01000054">
    <property type="protein sequence ID" value="VBA36803.1"/>
    <property type="molecule type" value="Genomic_DNA"/>
</dbReference>